<feature type="signal peptide" evidence="2">
    <location>
        <begin position="1"/>
        <end position="21"/>
    </location>
</feature>
<keyword evidence="2" id="KW-0732">Signal</keyword>
<accession>A0A6G1KKI8</accession>
<feature type="non-terminal residue" evidence="4">
    <location>
        <position position="1"/>
    </location>
</feature>
<dbReference type="OrthoDB" id="2560628at2759"/>
<evidence type="ECO:0000256" key="1">
    <source>
        <dbReference type="SAM" id="Phobius"/>
    </source>
</evidence>
<sequence length="129" mass="14103">RLIRLLIIVGLILAIVGGSSSINSQGLYEPQITSKIGVVLYLIAFVSLGIMAVITAMKLSNGPKDEIRITWVAILSLPLILVRLVYSFLAVFSKNKSFSPASGSVIIHVFMAILEEWLVVVMYLLVGWT</sequence>
<dbReference type="PANTHER" id="PTHR42109">
    <property type="entry name" value="UNPLACED GENOMIC SCAFFOLD UM_SCAF_CONTIG_1.265, WHOLE GENOME SHOTGUN SEQUENCE"/>
    <property type="match status" value="1"/>
</dbReference>
<dbReference type="PANTHER" id="PTHR42109:SF2">
    <property type="entry name" value="INTEGRAL MEMBRANE PROTEIN"/>
    <property type="match status" value="1"/>
</dbReference>
<dbReference type="AlphaFoldDB" id="A0A6G1KKI8"/>
<name>A0A6G1KKI8_9PLEO</name>
<protein>
    <recommendedName>
        <fullName evidence="3">DUF7702 domain-containing protein</fullName>
    </recommendedName>
</protein>
<keyword evidence="5" id="KW-1185">Reference proteome</keyword>
<keyword evidence="1" id="KW-0472">Membrane</keyword>
<feature type="chain" id="PRO_5026050795" description="DUF7702 domain-containing protein" evidence="2">
    <location>
        <begin position="22"/>
        <end position="129"/>
    </location>
</feature>
<keyword evidence="1" id="KW-0812">Transmembrane</keyword>
<dbReference type="Pfam" id="PF24800">
    <property type="entry name" value="DUF7702"/>
    <property type="match status" value="1"/>
</dbReference>
<evidence type="ECO:0000313" key="5">
    <source>
        <dbReference type="Proteomes" id="UP000799428"/>
    </source>
</evidence>
<evidence type="ECO:0000313" key="4">
    <source>
        <dbReference type="EMBL" id="KAF2713065.1"/>
    </source>
</evidence>
<dbReference type="Proteomes" id="UP000799428">
    <property type="component" value="Unassembled WGS sequence"/>
</dbReference>
<feature type="non-terminal residue" evidence="4">
    <location>
        <position position="129"/>
    </location>
</feature>
<reference evidence="4" key="1">
    <citation type="journal article" date="2020" name="Stud. Mycol.">
        <title>101 Dothideomycetes genomes: a test case for predicting lifestyles and emergence of pathogens.</title>
        <authorList>
            <person name="Haridas S."/>
            <person name="Albert R."/>
            <person name="Binder M."/>
            <person name="Bloem J."/>
            <person name="Labutti K."/>
            <person name="Salamov A."/>
            <person name="Andreopoulos B."/>
            <person name="Baker S."/>
            <person name="Barry K."/>
            <person name="Bills G."/>
            <person name="Bluhm B."/>
            <person name="Cannon C."/>
            <person name="Castanera R."/>
            <person name="Culley D."/>
            <person name="Daum C."/>
            <person name="Ezra D."/>
            <person name="Gonzalez J."/>
            <person name="Henrissat B."/>
            <person name="Kuo A."/>
            <person name="Liang C."/>
            <person name="Lipzen A."/>
            <person name="Lutzoni F."/>
            <person name="Magnuson J."/>
            <person name="Mondo S."/>
            <person name="Nolan M."/>
            <person name="Ohm R."/>
            <person name="Pangilinan J."/>
            <person name="Park H.-J."/>
            <person name="Ramirez L."/>
            <person name="Alfaro M."/>
            <person name="Sun H."/>
            <person name="Tritt A."/>
            <person name="Yoshinaga Y."/>
            <person name="Zwiers L.-H."/>
            <person name="Turgeon B."/>
            <person name="Goodwin S."/>
            <person name="Spatafora J."/>
            <person name="Crous P."/>
            <person name="Grigoriev I."/>
        </authorList>
    </citation>
    <scope>NUCLEOTIDE SEQUENCE</scope>
    <source>
        <strain evidence="4">CBS 279.74</strain>
    </source>
</reference>
<feature type="transmembrane region" description="Helical" evidence="1">
    <location>
        <begin position="37"/>
        <end position="57"/>
    </location>
</feature>
<feature type="transmembrane region" description="Helical" evidence="1">
    <location>
        <begin position="105"/>
        <end position="126"/>
    </location>
</feature>
<evidence type="ECO:0000259" key="3">
    <source>
        <dbReference type="Pfam" id="PF24800"/>
    </source>
</evidence>
<keyword evidence="1" id="KW-1133">Transmembrane helix</keyword>
<feature type="transmembrane region" description="Helical" evidence="1">
    <location>
        <begin position="69"/>
        <end position="93"/>
    </location>
</feature>
<gene>
    <name evidence="4" type="ORF">K504DRAFT_333792</name>
</gene>
<feature type="domain" description="DUF7702" evidence="3">
    <location>
        <begin position="1"/>
        <end position="129"/>
    </location>
</feature>
<dbReference type="InterPro" id="IPR056119">
    <property type="entry name" value="DUF7702"/>
</dbReference>
<organism evidence="4 5">
    <name type="scientific">Pleomassaria siparia CBS 279.74</name>
    <dbReference type="NCBI Taxonomy" id="1314801"/>
    <lineage>
        <taxon>Eukaryota</taxon>
        <taxon>Fungi</taxon>
        <taxon>Dikarya</taxon>
        <taxon>Ascomycota</taxon>
        <taxon>Pezizomycotina</taxon>
        <taxon>Dothideomycetes</taxon>
        <taxon>Pleosporomycetidae</taxon>
        <taxon>Pleosporales</taxon>
        <taxon>Pleomassariaceae</taxon>
        <taxon>Pleomassaria</taxon>
    </lineage>
</organism>
<proteinExistence type="predicted"/>
<dbReference type="EMBL" id="MU005765">
    <property type="protein sequence ID" value="KAF2713065.1"/>
    <property type="molecule type" value="Genomic_DNA"/>
</dbReference>
<evidence type="ECO:0000256" key="2">
    <source>
        <dbReference type="SAM" id="SignalP"/>
    </source>
</evidence>